<gene>
    <name evidence="1" type="ORF">S03H2_07391</name>
</gene>
<protein>
    <submittedName>
        <fullName evidence="1">Uncharacterized protein</fullName>
    </submittedName>
</protein>
<proteinExistence type="predicted"/>
<sequence length="52" mass="5758">AICNQIYARVSPVKDHGFFGGQDKAGISLFPDEDNWACVKFLEGIAATELKW</sequence>
<comment type="caution">
    <text evidence="1">The sequence shown here is derived from an EMBL/GenBank/DDBJ whole genome shotgun (WGS) entry which is preliminary data.</text>
</comment>
<accession>X1DR82</accession>
<dbReference type="AlphaFoldDB" id="X1DR82"/>
<evidence type="ECO:0000313" key="1">
    <source>
        <dbReference type="EMBL" id="GAH23496.1"/>
    </source>
</evidence>
<dbReference type="EMBL" id="BARU01003407">
    <property type="protein sequence ID" value="GAH23496.1"/>
    <property type="molecule type" value="Genomic_DNA"/>
</dbReference>
<organism evidence="1">
    <name type="scientific">marine sediment metagenome</name>
    <dbReference type="NCBI Taxonomy" id="412755"/>
    <lineage>
        <taxon>unclassified sequences</taxon>
        <taxon>metagenomes</taxon>
        <taxon>ecological metagenomes</taxon>
    </lineage>
</organism>
<name>X1DR82_9ZZZZ</name>
<feature type="non-terminal residue" evidence="1">
    <location>
        <position position="1"/>
    </location>
</feature>
<reference evidence="1" key="1">
    <citation type="journal article" date="2014" name="Front. Microbiol.">
        <title>High frequency of phylogenetically diverse reductive dehalogenase-homologous genes in deep subseafloor sedimentary metagenomes.</title>
        <authorList>
            <person name="Kawai M."/>
            <person name="Futagami T."/>
            <person name="Toyoda A."/>
            <person name="Takaki Y."/>
            <person name="Nishi S."/>
            <person name="Hori S."/>
            <person name="Arai W."/>
            <person name="Tsubouchi T."/>
            <person name="Morono Y."/>
            <person name="Uchiyama I."/>
            <person name="Ito T."/>
            <person name="Fujiyama A."/>
            <person name="Inagaki F."/>
            <person name="Takami H."/>
        </authorList>
    </citation>
    <scope>NUCLEOTIDE SEQUENCE</scope>
    <source>
        <strain evidence="1">Expedition CK06-06</strain>
    </source>
</reference>